<evidence type="ECO:0000256" key="1">
    <source>
        <dbReference type="SAM" id="MobiDB-lite"/>
    </source>
</evidence>
<feature type="compositionally biased region" description="Basic and acidic residues" evidence="1">
    <location>
        <begin position="299"/>
        <end position="327"/>
    </location>
</feature>
<accession>A0A9D4MR58</accession>
<feature type="compositionally biased region" description="Polar residues" evidence="1">
    <location>
        <begin position="352"/>
        <end position="361"/>
    </location>
</feature>
<feature type="compositionally biased region" description="Basic and acidic residues" evidence="1">
    <location>
        <begin position="383"/>
        <end position="405"/>
    </location>
</feature>
<dbReference type="Proteomes" id="UP000828390">
    <property type="component" value="Unassembled WGS sequence"/>
</dbReference>
<feature type="region of interest" description="Disordered" evidence="1">
    <location>
        <begin position="293"/>
        <end position="439"/>
    </location>
</feature>
<name>A0A9D4MR58_DREPO</name>
<proteinExistence type="predicted"/>
<feature type="compositionally biased region" description="Low complexity" evidence="1">
    <location>
        <begin position="330"/>
        <end position="341"/>
    </location>
</feature>
<keyword evidence="3" id="KW-1185">Reference proteome</keyword>
<evidence type="ECO:0000313" key="3">
    <source>
        <dbReference type="Proteomes" id="UP000828390"/>
    </source>
</evidence>
<reference evidence="2" key="1">
    <citation type="journal article" date="2019" name="bioRxiv">
        <title>The Genome of the Zebra Mussel, Dreissena polymorpha: A Resource for Invasive Species Research.</title>
        <authorList>
            <person name="McCartney M.A."/>
            <person name="Auch B."/>
            <person name="Kono T."/>
            <person name="Mallez S."/>
            <person name="Zhang Y."/>
            <person name="Obille A."/>
            <person name="Becker A."/>
            <person name="Abrahante J.E."/>
            <person name="Garbe J."/>
            <person name="Badalamenti J.P."/>
            <person name="Herman A."/>
            <person name="Mangelson H."/>
            <person name="Liachko I."/>
            <person name="Sullivan S."/>
            <person name="Sone E.D."/>
            <person name="Koren S."/>
            <person name="Silverstein K.A.T."/>
            <person name="Beckman K.B."/>
            <person name="Gohl D.M."/>
        </authorList>
    </citation>
    <scope>NUCLEOTIDE SEQUENCE</scope>
    <source>
        <strain evidence="2">Duluth1</strain>
        <tissue evidence="2">Whole animal</tissue>
    </source>
</reference>
<feature type="compositionally biased region" description="Basic residues" evidence="1">
    <location>
        <begin position="424"/>
        <end position="439"/>
    </location>
</feature>
<sequence>MAVNEATEYVDSIMSSQRIQRVGTPGRKRNRSDPTVADSNGSPARKSRVLSLNTRITNNVNRVGSGGTTEDDNTGLRELLSDLASDLNMQFAALNERMDKLENGLEQKISSKIAQILDKRVTQEMNKIRNDVETKIDNIKRDIRAEVTADIDVLSDRINDVVNAQSLPRNNSDHDILLNVVIRELPESASENIINKVNALIKDGLKVSGVECARAERKESRDSSKPGLVVVGFHSHNDKRKVMEKKSVLRDSQQYQGVYINHDKSLQERRMADNFRTILNSLNVSDLVMKGSRVMKGNKRTDGFHDNNRSSRDRHFSNNDRQERNSQSDRQGGNPNNGRRGLIYSNDRAGGNSDNDGQENSRYSDRRGGNNGRDMQENNGIGGRRDGNSDRDVHENSRYSDRLVRNNDSSQNRGGWQRGGTGRGRSRGHGHRGQNRNNH</sequence>
<reference evidence="2" key="2">
    <citation type="submission" date="2020-11" db="EMBL/GenBank/DDBJ databases">
        <authorList>
            <person name="McCartney M.A."/>
            <person name="Auch B."/>
            <person name="Kono T."/>
            <person name="Mallez S."/>
            <person name="Becker A."/>
            <person name="Gohl D.M."/>
            <person name="Silverstein K.A.T."/>
            <person name="Koren S."/>
            <person name="Bechman K.B."/>
            <person name="Herman A."/>
            <person name="Abrahante J.E."/>
            <person name="Garbe J."/>
        </authorList>
    </citation>
    <scope>NUCLEOTIDE SEQUENCE</scope>
    <source>
        <strain evidence="2">Duluth1</strain>
        <tissue evidence="2">Whole animal</tissue>
    </source>
</reference>
<dbReference type="Gene3D" id="1.20.120.20">
    <property type="entry name" value="Apolipoprotein"/>
    <property type="match status" value="1"/>
</dbReference>
<evidence type="ECO:0000313" key="2">
    <source>
        <dbReference type="EMBL" id="KAH3880181.1"/>
    </source>
</evidence>
<feature type="region of interest" description="Disordered" evidence="1">
    <location>
        <begin position="16"/>
        <end position="48"/>
    </location>
</feature>
<organism evidence="2 3">
    <name type="scientific">Dreissena polymorpha</name>
    <name type="common">Zebra mussel</name>
    <name type="synonym">Mytilus polymorpha</name>
    <dbReference type="NCBI Taxonomy" id="45954"/>
    <lineage>
        <taxon>Eukaryota</taxon>
        <taxon>Metazoa</taxon>
        <taxon>Spiralia</taxon>
        <taxon>Lophotrochozoa</taxon>
        <taxon>Mollusca</taxon>
        <taxon>Bivalvia</taxon>
        <taxon>Autobranchia</taxon>
        <taxon>Heteroconchia</taxon>
        <taxon>Euheterodonta</taxon>
        <taxon>Imparidentia</taxon>
        <taxon>Neoheterodontei</taxon>
        <taxon>Myida</taxon>
        <taxon>Dreissenoidea</taxon>
        <taxon>Dreissenidae</taxon>
        <taxon>Dreissena</taxon>
    </lineage>
</organism>
<dbReference type="AlphaFoldDB" id="A0A9D4MR58"/>
<gene>
    <name evidence="2" type="ORF">DPMN_004091</name>
</gene>
<dbReference type="EMBL" id="JAIWYP010000001">
    <property type="protein sequence ID" value="KAH3880181.1"/>
    <property type="molecule type" value="Genomic_DNA"/>
</dbReference>
<comment type="caution">
    <text evidence="2">The sequence shown here is derived from an EMBL/GenBank/DDBJ whole genome shotgun (WGS) entry which is preliminary data.</text>
</comment>
<protein>
    <submittedName>
        <fullName evidence="2">Uncharacterized protein</fullName>
    </submittedName>
</protein>